<reference evidence="1" key="1">
    <citation type="journal article" date="2020" name="Stud. Mycol.">
        <title>101 Dothideomycetes genomes: a test case for predicting lifestyles and emergence of pathogens.</title>
        <authorList>
            <person name="Haridas S."/>
            <person name="Albert R."/>
            <person name="Binder M."/>
            <person name="Bloem J."/>
            <person name="Labutti K."/>
            <person name="Salamov A."/>
            <person name="Andreopoulos B."/>
            <person name="Baker S."/>
            <person name="Barry K."/>
            <person name="Bills G."/>
            <person name="Bluhm B."/>
            <person name="Cannon C."/>
            <person name="Castanera R."/>
            <person name="Culley D."/>
            <person name="Daum C."/>
            <person name="Ezra D."/>
            <person name="Gonzalez J."/>
            <person name="Henrissat B."/>
            <person name="Kuo A."/>
            <person name="Liang C."/>
            <person name="Lipzen A."/>
            <person name="Lutzoni F."/>
            <person name="Magnuson J."/>
            <person name="Mondo S."/>
            <person name="Nolan M."/>
            <person name="Ohm R."/>
            <person name="Pangilinan J."/>
            <person name="Park H.-J."/>
            <person name="Ramirez L."/>
            <person name="Alfaro M."/>
            <person name="Sun H."/>
            <person name="Tritt A."/>
            <person name="Yoshinaga Y."/>
            <person name="Zwiers L.-H."/>
            <person name="Turgeon B."/>
            <person name="Goodwin S."/>
            <person name="Spatafora J."/>
            <person name="Crous P."/>
            <person name="Grigoriev I."/>
        </authorList>
    </citation>
    <scope>NUCLEOTIDE SEQUENCE</scope>
    <source>
        <strain evidence="1">CBS 279.74</strain>
    </source>
</reference>
<evidence type="ECO:0000313" key="1">
    <source>
        <dbReference type="EMBL" id="KAF2713657.1"/>
    </source>
</evidence>
<dbReference type="Proteomes" id="UP000799428">
    <property type="component" value="Unassembled WGS sequence"/>
</dbReference>
<dbReference type="AlphaFoldDB" id="A0A6G1KMV8"/>
<proteinExistence type="predicted"/>
<dbReference type="EMBL" id="MU005765">
    <property type="protein sequence ID" value="KAF2713657.1"/>
    <property type="molecule type" value="Genomic_DNA"/>
</dbReference>
<evidence type="ECO:0000313" key="2">
    <source>
        <dbReference type="Proteomes" id="UP000799428"/>
    </source>
</evidence>
<gene>
    <name evidence="1" type="ORF">K504DRAFT_462168</name>
</gene>
<protein>
    <submittedName>
        <fullName evidence="1">Uncharacterized protein</fullName>
    </submittedName>
</protein>
<organism evidence="1 2">
    <name type="scientific">Pleomassaria siparia CBS 279.74</name>
    <dbReference type="NCBI Taxonomy" id="1314801"/>
    <lineage>
        <taxon>Eukaryota</taxon>
        <taxon>Fungi</taxon>
        <taxon>Dikarya</taxon>
        <taxon>Ascomycota</taxon>
        <taxon>Pezizomycotina</taxon>
        <taxon>Dothideomycetes</taxon>
        <taxon>Pleosporomycetidae</taxon>
        <taxon>Pleosporales</taxon>
        <taxon>Pleomassariaceae</taxon>
        <taxon>Pleomassaria</taxon>
    </lineage>
</organism>
<accession>A0A6G1KMV8</accession>
<sequence>MRLMIAANITSTLALWRVITSEIRSLGPQSRTAREKCHAAAAASVTSILTASGPVAQWPIGAALERQGWH</sequence>
<name>A0A6G1KMV8_9PLEO</name>
<keyword evidence="2" id="KW-1185">Reference proteome</keyword>